<reference evidence="1 2" key="1">
    <citation type="submission" date="2024-01" db="EMBL/GenBank/DDBJ databases">
        <title>A telomere-to-telomere, gap-free genome of sweet tea (Lithocarpus litseifolius).</title>
        <authorList>
            <person name="Zhou J."/>
        </authorList>
    </citation>
    <scope>NUCLEOTIDE SEQUENCE [LARGE SCALE GENOMIC DNA]</scope>
    <source>
        <strain evidence="1">Zhou-2022a</strain>
        <tissue evidence="1">Leaf</tissue>
    </source>
</reference>
<dbReference type="Proteomes" id="UP001459277">
    <property type="component" value="Unassembled WGS sequence"/>
</dbReference>
<sequence>MASFVRCPKKAICNESAKRICVKAHYLFNESLRSFLGCGDDENSSLERRPKFVDLKPIKGVDVDLCYIYKLLMGVADLDFTDLEFERAMRVESAGSLLGRRPLTSQLCQRLWWWSVAPIKVGGCGLVEMCWSFISFRK</sequence>
<accession>A0AAW2CT64</accession>
<protein>
    <submittedName>
        <fullName evidence="1">Uncharacterized protein</fullName>
    </submittedName>
</protein>
<keyword evidence="2" id="KW-1185">Reference proteome</keyword>
<name>A0AAW2CT64_9ROSI</name>
<evidence type="ECO:0000313" key="1">
    <source>
        <dbReference type="EMBL" id="KAL0001473.1"/>
    </source>
</evidence>
<evidence type="ECO:0000313" key="2">
    <source>
        <dbReference type="Proteomes" id="UP001459277"/>
    </source>
</evidence>
<gene>
    <name evidence="1" type="ORF">SO802_015254</name>
</gene>
<dbReference type="EMBL" id="JAZDWU010000005">
    <property type="protein sequence ID" value="KAL0001473.1"/>
    <property type="molecule type" value="Genomic_DNA"/>
</dbReference>
<organism evidence="1 2">
    <name type="scientific">Lithocarpus litseifolius</name>
    <dbReference type="NCBI Taxonomy" id="425828"/>
    <lineage>
        <taxon>Eukaryota</taxon>
        <taxon>Viridiplantae</taxon>
        <taxon>Streptophyta</taxon>
        <taxon>Embryophyta</taxon>
        <taxon>Tracheophyta</taxon>
        <taxon>Spermatophyta</taxon>
        <taxon>Magnoliopsida</taxon>
        <taxon>eudicotyledons</taxon>
        <taxon>Gunneridae</taxon>
        <taxon>Pentapetalae</taxon>
        <taxon>rosids</taxon>
        <taxon>fabids</taxon>
        <taxon>Fagales</taxon>
        <taxon>Fagaceae</taxon>
        <taxon>Lithocarpus</taxon>
    </lineage>
</organism>
<dbReference type="AlphaFoldDB" id="A0AAW2CT64"/>
<comment type="caution">
    <text evidence="1">The sequence shown here is derived from an EMBL/GenBank/DDBJ whole genome shotgun (WGS) entry which is preliminary data.</text>
</comment>
<proteinExistence type="predicted"/>